<keyword evidence="1 5" id="KW-0378">Hydrolase</keyword>
<evidence type="ECO:0000313" key="5">
    <source>
        <dbReference type="EMBL" id="SHM74151.1"/>
    </source>
</evidence>
<evidence type="ECO:0000256" key="2">
    <source>
        <dbReference type="ARBA" id="ARBA00038358"/>
    </source>
</evidence>
<gene>
    <name evidence="5" type="ORF">SAMN05444272_3111</name>
</gene>
<dbReference type="InterPro" id="IPR010905">
    <property type="entry name" value="Glyco_hydro_88"/>
</dbReference>
<sequence length="393" mass="44161">MNAAANPYFASRTIPRARTIHQKALERVVARLEEMMPVIGLRNPKIGGEGNAWHFCNPGDWVISFHSGQLWLAYQLTGKESFRNAAQARRPDFRYILEHRKVRDHDLGFQFSLHSVADWQMTGDAEARGMALEAAKMLLARFREEGGYIQAWNPTGTVDRERAAYVNGRMIADCIQNLALLYWAHRETAIEDFRLVADMHADTSRRYLVREDGTSFHTYLFDPASGKPLKGQTHQGYRDGSCWSRGQAWLLHGFAQCYATTRNPEDLETARMLAAATERLMGETSVPVWDFSVPETEPRPLDSSAGAILSAGLYILASVCEGAEAERWRALADRLLDGLLDQCDLTTVPGAQGLLAHGAAHVRAGQSDAMLPYGDYYFMEALMRSLGHTRFFW</sequence>
<evidence type="ECO:0000313" key="6">
    <source>
        <dbReference type="Proteomes" id="UP000186002"/>
    </source>
</evidence>
<dbReference type="InterPro" id="IPR052369">
    <property type="entry name" value="UG_Glycosaminoglycan_Hydrolase"/>
</dbReference>
<feature type="active site" description="Proton donor" evidence="3">
    <location>
        <position position="173"/>
    </location>
</feature>
<feature type="binding site" evidence="4">
    <location>
        <position position="249"/>
    </location>
    <ligand>
        <name>substrate</name>
    </ligand>
</feature>
<dbReference type="GO" id="GO:0052757">
    <property type="term" value="F:chondroitin hydrolase activity"/>
    <property type="evidence" value="ECO:0007669"/>
    <property type="project" value="TreeGrafter"/>
</dbReference>
<dbReference type="PANTHER" id="PTHR36845">
    <property type="entry name" value="HYDROLASE, PUTATIVE (AFU_ORTHOLOGUE AFUA_7G05090)-RELATED"/>
    <property type="match status" value="1"/>
</dbReference>
<dbReference type="InterPro" id="IPR008928">
    <property type="entry name" value="6-hairpin_glycosidase_sf"/>
</dbReference>
<organism evidence="5 6">
    <name type="scientific">Roseibium suaedae</name>
    <dbReference type="NCBI Taxonomy" id="735517"/>
    <lineage>
        <taxon>Bacteria</taxon>
        <taxon>Pseudomonadati</taxon>
        <taxon>Pseudomonadota</taxon>
        <taxon>Alphaproteobacteria</taxon>
        <taxon>Hyphomicrobiales</taxon>
        <taxon>Stappiaceae</taxon>
        <taxon>Roseibium</taxon>
    </lineage>
</organism>
<dbReference type="Pfam" id="PF07470">
    <property type="entry name" value="Glyco_hydro_88"/>
    <property type="match status" value="1"/>
</dbReference>
<dbReference type="GO" id="GO:0000272">
    <property type="term" value="P:polysaccharide catabolic process"/>
    <property type="evidence" value="ECO:0007669"/>
    <property type="project" value="TreeGrafter"/>
</dbReference>
<dbReference type="STRING" id="735517.SAMN05444272_3111"/>
<feature type="binding site" evidence="4">
    <location>
        <position position="245"/>
    </location>
    <ligand>
        <name>substrate</name>
    </ligand>
</feature>
<evidence type="ECO:0000256" key="4">
    <source>
        <dbReference type="PIRSR" id="PIRSR610905-2"/>
    </source>
</evidence>
<dbReference type="RefSeq" id="WP_084082054.1">
    <property type="nucleotide sequence ID" value="NZ_FRBW01000003.1"/>
</dbReference>
<proteinExistence type="inferred from homology"/>
<accession>A0A1M7L8B6</accession>
<keyword evidence="6" id="KW-1185">Reference proteome</keyword>
<reference evidence="5 6" key="1">
    <citation type="submission" date="2016-11" db="EMBL/GenBank/DDBJ databases">
        <authorList>
            <person name="Jaros S."/>
            <person name="Januszkiewicz K."/>
            <person name="Wedrychowicz H."/>
        </authorList>
    </citation>
    <scope>NUCLEOTIDE SEQUENCE [LARGE SCALE GENOMIC DNA]</scope>
    <source>
        <strain evidence="5 6">DSM 22153</strain>
    </source>
</reference>
<evidence type="ECO:0000256" key="1">
    <source>
        <dbReference type="ARBA" id="ARBA00022801"/>
    </source>
</evidence>
<feature type="binding site" evidence="4">
    <location>
        <position position="233"/>
    </location>
    <ligand>
        <name>substrate</name>
    </ligand>
</feature>
<dbReference type="Proteomes" id="UP000186002">
    <property type="component" value="Unassembled WGS sequence"/>
</dbReference>
<feature type="active site" description="Nucleophile" evidence="3">
    <location>
        <position position="106"/>
    </location>
</feature>
<feature type="binding site" evidence="4">
    <location>
        <position position="231"/>
    </location>
    <ligand>
        <name>substrate</name>
    </ligand>
</feature>
<feature type="binding site" evidence="4">
    <location>
        <position position="173"/>
    </location>
    <ligand>
        <name>substrate</name>
    </ligand>
</feature>
<comment type="similarity">
    <text evidence="2">Belongs to the glycosyl hydrolase 88 family.</text>
</comment>
<feature type="binding site" evidence="4">
    <location>
        <position position="106"/>
    </location>
    <ligand>
        <name>substrate</name>
    </ligand>
</feature>
<evidence type="ECO:0000256" key="3">
    <source>
        <dbReference type="PIRSR" id="PIRSR610905-1"/>
    </source>
</evidence>
<dbReference type="PANTHER" id="PTHR36845:SF1">
    <property type="entry name" value="HYDROLASE, PUTATIVE (AFU_ORTHOLOGUE AFUA_7G05090)-RELATED"/>
    <property type="match status" value="1"/>
</dbReference>
<dbReference type="OrthoDB" id="428577at2"/>
<protein>
    <submittedName>
        <fullName evidence="5">Unsaturated chondroitin disaccharide hydrolase</fullName>
    </submittedName>
</protein>
<dbReference type="InterPro" id="IPR012341">
    <property type="entry name" value="6hp_glycosidase-like_sf"/>
</dbReference>
<dbReference type="AlphaFoldDB" id="A0A1M7L8B6"/>
<dbReference type="Gene3D" id="1.50.10.10">
    <property type="match status" value="1"/>
</dbReference>
<name>A0A1M7L8B6_9HYPH</name>
<dbReference type="SUPFAM" id="SSF48208">
    <property type="entry name" value="Six-hairpin glycosidases"/>
    <property type="match status" value="1"/>
</dbReference>
<dbReference type="EMBL" id="FRBW01000003">
    <property type="protein sequence ID" value="SHM74151.1"/>
    <property type="molecule type" value="Genomic_DNA"/>
</dbReference>